<protein>
    <recommendedName>
        <fullName evidence="4">Orc1-like AAA ATPase domain-containing protein</fullName>
    </recommendedName>
</protein>
<dbReference type="Proteomes" id="UP001589608">
    <property type="component" value="Unassembled WGS sequence"/>
</dbReference>
<reference evidence="2 3" key="1">
    <citation type="submission" date="2024-09" db="EMBL/GenBank/DDBJ databases">
        <authorList>
            <person name="Sun Q."/>
            <person name="Mori K."/>
        </authorList>
    </citation>
    <scope>NUCLEOTIDE SEQUENCE [LARGE SCALE GENOMIC DNA]</scope>
    <source>
        <strain evidence="2 3">JCM 3307</strain>
    </source>
</reference>
<evidence type="ECO:0000313" key="2">
    <source>
        <dbReference type="EMBL" id="MFB9449148.1"/>
    </source>
</evidence>
<gene>
    <name evidence="2" type="ORF">ACFFTR_39240</name>
</gene>
<dbReference type="InterPro" id="IPR045428">
    <property type="entry name" value="EACC1"/>
</dbReference>
<evidence type="ECO:0008006" key="4">
    <source>
        <dbReference type="Google" id="ProtNLM"/>
    </source>
</evidence>
<proteinExistence type="predicted"/>
<organism evidence="2 3">
    <name type="scientific">Dactylosporangium vinaceum</name>
    <dbReference type="NCBI Taxonomy" id="53362"/>
    <lineage>
        <taxon>Bacteria</taxon>
        <taxon>Bacillati</taxon>
        <taxon>Actinomycetota</taxon>
        <taxon>Actinomycetes</taxon>
        <taxon>Micromonosporales</taxon>
        <taxon>Micromonosporaceae</taxon>
        <taxon>Dactylosporangium</taxon>
    </lineage>
</organism>
<feature type="compositionally biased region" description="Basic and acidic residues" evidence="1">
    <location>
        <begin position="523"/>
        <end position="533"/>
    </location>
</feature>
<keyword evidence="3" id="KW-1185">Reference proteome</keyword>
<evidence type="ECO:0000313" key="3">
    <source>
        <dbReference type="Proteomes" id="UP001589608"/>
    </source>
</evidence>
<comment type="caution">
    <text evidence="2">The sequence shown here is derived from an EMBL/GenBank/DDBJ whole genome shotgun (WGS) entry which is preliminary data.</text>
</comment>
<feature type="region of interest" description="Disordered" evidence="1">
    <location>
        <begin position="521"/>
        <end position="541"/>
    </location>
</feature>
<dbReference type="Pfam" id="PF19953">
    <property type="entry name" value="EACC1"/>
    <property type="match status" value="1"/>
</dbReference>
<name>A0ABV5MKL1_9ACTN</name>
<accession>A0ABV5MKL1</accession>
<sequence length="1590" mass="171824">MSAFTTLSTADRSVIRRCSVPDAFDAEVYAAVLQGDGRPLPELVASRCIEPTSSTGRRFRVPEPMRRDGLASWWTDAGLAPLGRPVPPALAELAGSLATECADERADLGLRALIIADPQSARQRFAELFAARDAALNLPGCQDLLDIVTSPELTDLAGPELLALCADRARHLRARTLWLPSWRRTQRYQARRAVDAALERLLADPPDAAAGDGPGGPRHRALRLYASGGMGKSTSIHRFIAHRCVPDRVPCALIDFDFTDVFAILQHPALVLLEWARQLNPQCPGAPFQELLTSFDAVRAGLLPTEAERALASLLPPSTATAPPAPDADLVRELFREALDEGGPAGPVLVVLDTFEEPALRGERLGDLLRLLRDTVAAVPALRLVVAGRRTAAEDRQTDSVRDLGWKPLMVEPFSAAEAQDYLRDRRGVEPAPLRAVIVERAEGVPWLLGVYADLVTYTPDITAAQLAAVDPEVAWCLDRVVDRIDGGLQWFVRYGVVPRRLSRDLAEAVVMPHLRAALAGTEDDRPDRDPESAQRGTFPAGLAAPDFDALWERLLDYAVEGSWVGRHDSTVVFHPTFAKPMRRLLEGQSVLARLHADAAAFFARRAAEDPGNAPQWTAEEVYHRLHLDPRAAQERWRAAVAAAGDPLGVIRLCDELLHADVVHLVPRRWQAAAHAERAWAEALLMRSTGRADRWDHVDRDLTRAAGGFARRSAHAASLVAKGSFDSARGSLPSGDDAEIVVLRAEIEAGLGRPERAWAELGRLSVLPPSGVMFVERLAADADRLLDTAGPLAIVRRFGDKRLRLPAAALLLAGGSPVEAQEMLRPDRSDRAVVLRAEAGRRAARPEEAVRLLDGRDGPEVLRARARALCDLHEFDNAVALFDRLYDEALGRRDVPAALTALLDAVEVCLAAGPGFRAAQARLGNAQRLTVADEHPEAVRRTVLRALVAGDVEPLHRLLPQVAGVDRLTVATAGLALTTSDAFLAALYETLGLVQPPAARAFRLGWLHRRSEPLPDDRLLALCAGGRGPLWTLHHADVVRLTRGPAEALDVAWPAAVELAAPYAWVAYTDLAVRCGTLPPPGVPAALPGLEQFPAVHAWYRRRTGGPVAVATPDWAAADDDLAAWGVRVDLALTGDGRVSLRVADTAAELFGPADPFVAALLDAAYHDLSRFLAEPHSSGLVDRLRHLGDTGPRQLRLVTHDGRLATVPWELFLPARDDGGWCWRSAAEEGPGSPYRRQAERIAAETGAGDPARFDSFWPAVRELPWGPRPDGEYPAAVVLEPVSSSHGPREFTGRASYDLDLAGFMPVLGLREGPGAVVYVQGIMEDSAGVPRISFGGITGYYDFDDQGPAPLGVTVLDAWLARQPAPPVVILDIPLPPRRTEAMRQVLLRNDFADQLLRAGNTPAVVATGAIRPTAALVARELIRPGTTAADLYRALRQNHSPDGPGELTALFAAVPADALPIVRFRRSTPAPPTFALSTPDDESGLILTDLYRWLREDAPALRSRLDLVGAGPRPGELSGPVADTLRATPESPEQLRALLGAILGWLSAGRGRRCRINIQLGDRVVELDTADPAAAERAVRRLGAVD</sequence>
<dbReference type="EMBL" id="JBHMCA010000063">
    <property type="protein sequence ID" value="MFB9449148.1"/>
    <property type="molecule type" value="Genomic_DNA"/>
</dbReference>
<evidence type="ECO:0000256" key="1">
    <source>
        <dbReference type="SAM" id="MobiDB-lite"/>
    </source>
</evidence>
<dbReference type="RefSeq" id="WP_223092814.1">
    <property type="nucleotide sequence ID" value="NZ_CP061913.1"/>
</dbReference>